<feature type="region of interest" description="Disordered" evidence="1">
    <location>
        <begin position="307"/>
        <end position="371"/>
    </location>
</feature>
<protein>
    <submittedName>
        <fullName evidence="3">Uncharacterized protein</fullName>
    </submittedName>
</protein>
<keyword evidence="4" id="KW-1185">Reference proteome</keyword>
<comment type="caution">
    <text evidence="3">The sequence shown here is derived from an EMBL/GenBank/DDBJ whole genome shotgun (WGS) entry which is preliminary data.</text>
</comment>
<reference evidence="3 4" key="1">
    <citation type="submission" date="2017-06" db="EMBL/GenBank/DDBJ databases">
        <title>Ant-infecting Ophiocordyceps genomes reveal a high diversity of potential behavioral manipulation genes and a possible major role for enterotoxins.</title>
        <authorList>
            <person name="De Bekker C."/>
            <person name="Evans H.C."/>
            <person name="Brachmann A."/>
            <person name="Hughes D.P."/>
        </authorList>
    </citation>
    <scope>NUCLEOTIDE SEQUENCE [LARGE SCALE GENOMIC DNA]</scope>
    <source>
        <strain evidence="3 4">1348a</strain>
    </source>
</reference>
<dbReference type="EMBL" id="NJEU01000023">
    <property type="protein sequence ID" value="PHH83196.1"/>
    <property type="molecule type" value="Genomic_DNA"/>
</dbReference>
<evidence type="ECO:0000256" key="1">
    <source>
        <dbReference type="SAM" id="MobiDB-lite"/>
    </source>
</evidence>
<gene>
    <name evidence="3" type="ORF">CDD82_3121</name>
</gene>
<dbReference type="OrthoDB" id="10393737at2759"/>
<proteinExistence type="predicted"/>
<evidence type="ECO:0000313" key="3">
    <source>
        <dbReference type="EMBL" id="PHH83196.1"/>
    </source>
</evidence>
<organism evidence="3 4">
    <name type="scientific">Ophiocordyceps australis</name>
    <dbReference type="NCBI Taxonomy" id="1399860"/>
    <lineage>
        <taxon>Eukaryota</taxon>
        <taxon>Fungi</taxon>
        <taxon>Dikarya</taxon>
        <taxon>Ascomycota</taxon>
        <taxon>Pezizomycotina</taxon>
        <taxon>Sordariomycetes</taxon>
        <taxon>Hypocreomycetidae</taxon>
        <taxon>Hypocreales</taxon>
        <taxon>Ophiocordycipitaceae</taxon>
        <taxon>Ophiocordyceps</taxon>
    </lineage>
</organism>
<feature type="signal peptide" evidence="2">
    <location>
        <begin position="1"/>
        <end position="17"/>
    </location>
</feature>
<name>A0A2C5ZT70_9HYPO</name>
<dbReference type="AlphaFoldDB" id="A0A2C5ZT70"/>
<feature type="chain" id="PRO_5012203179" evidence="2">
    <location>
        <begin position="18"/>
        <end position="569"/>
    </location>
</feature>
<accession>A0A2C5ZT70</accession>
<dbReference type="Proteomes" id="UP000224854">
    <property type="component" value="Unassembled WGS sequence"/>
</dbReference>
<evidence type="ECO:0000256" key="2">
    <source>
        <dbReference type="SAM" id="SignalP"/>
    </source>
</evidence>
<keyword evidence="2" id="KW-0732">Signal</keyword>
<evidence type="ECO:0000313" key="4">
    <source>
        <dbReference type="Proteomes" id="UP000224854"/>
    </source>
</evidence>
<sequence length="569" mass="61953">MLATFIILSLLSQSCLGRNPHSYTPVSVAPKCADLICVAGSTTSPANCVLVWASSRASAKQHDFIPEVHRKTCSPEYLSDIAATDELATAIVSNTLTRNLAFPGNDTKENKGLYWVSRPRRQISPLATFSVRGPGVFKSPSDPPVTVAAGESVFIAINNVALPSTLEGGQVRAFTVTGEGSVRIGDMSYSLHKTKIAQYIPDKEMRIRPCVFIPLVRHQGCEALEFRNVYSGTPSAVDADDDTLHYYSVGRNDDIVSFSPGRDPINDPDFSGLEGTSGYGYGRNDWRYLERDMLDESGSSVPVVVEEVNSKPPSRSTSQTGDLLPPNGEKWGTTPDTPKDWSAAVPNNKGGFDTVGYSGPSPVSIRSGTPPSPTEFPFIDVPEMPKSFGEVIRPSLHPNHCLFPEALTMRALSGGFPVFQLFKGVTNEPITGGFTCGLIVTEAVVAICENFYYRCLQQEGEQTGQIITARPGKQPPPRSAFPANVIPMGRCIEFHEGPPKAYLDMVCASDERKGRNVYTNIYWCKRRSMFEGIMCEDGRHMQNGRDFARLPLPGNIGPQFGPKAATIVK</sequence>